<comment type="caution">
    <text evidence="5">The sequence shown here is derived from an EMBL/GenBank/DDBJ whole genome shotgun (WGS) entry which is preliminary data.</text>
</comment>
<keyword evidence="5" id="KW-0346">Stress response</keyword>
<name>A0AAE1GXS3_9NEOP</name>
<dbReference type="SUPFAM" id="SSF53067">
    <property type="entry name" value="Actin-like ATPase domain"/>
    <property type="match status" value="2"/>
</dbReference>
<dbReference type="InterPro" id="IPR043129">
    <property type="entry name" value="ATPase_NBD"/>
</dbReference>
<dbReference type="Pfam" id="PF00012">
    <property type="entry name" value="HSP70"/>
    <property type="match status" value="1"/>
</dbReference>
<reference evidence="5" key="1">
    <citation type="submission" date="2021-07" db="EMBL/GenBank/DDBJ databases">
        <authorList>
            <person name="Catto M.A."/>
            <person name="Jacobson A."/>
            <person name="Kennedy G."/>
            <person name="Labadie P."/>
            <person name="Hunt B.G."/>
            <person name="Srinivasan R."/>
        </authorList>
    </citation>
    <scope>NUCLEOTIDE SEQUENCE</scope>
    <source>
        <strain evidence="5">PL_HMW_Pooled</strain>
        <tissue evidence="5">Head</tissue>
    </source>
</reference>
<keyword evidence="2" id="KW-0547">Nucleotide-binding</keyword>
<dbReference type="Gene3D" id="3.90.640.10">
    <property type="entry name" value="Actin, Chain A, domain 4"/>
    <property type="match status" value="1"/>
</dbReference>
<evidence type="ECO:0000256" key="4">
    <source>
        <dbReference type="SAM" id="MobiDB-lite"/>
    </source>
</evidence>
<dbReference type="GO" id="GO:0005524">
    <property type="term" value="F:ATP binding"/>
    <property type="evidence" value="ECO:0007669"/>
    <property type="project" value="UniProtKB-KW"/>
</dbReference>
<proteinExistence type="inferred from homology"/>
<gene>
    <name evidence="5" type="ORF">KUF71_020686</name>
</gene>
<dbReference type="PANTHER" id="PTHR19375">
    <property type="entry name" value="HEAT SHOCK PROTEIN 70KDA"/>
    <property type="match status" value="1"/>
</dbReference>
<dbReference type="GO" id="GO:0140662">
    <property type="term" value="F:ATP-dependent protein folding chaperone"/>
    <property type="evidence" value="ECO:0007669"/>
    <property type="project" value="InterPro"/>
</dbReference>
<evidence type="ECO:0000256" key="3">
    <source>
        <dbReference type="ARBA" id="ARBA00022840"/>
    </source>
</evidence>
<sequence>MDAEDLVLGIDFGTSNSVVAVYRRRRNDGSTADRGEGDSAEDGDEDGDVEVLANDIEARTTPSCVHLQPRERHQVGEVALRMTAADPKNVVRNVKQILGRSFQSACQSFMSPPLGAVQMYTDRYRDACILEMCYPGHDLSPEEKEVTPEEVAAAILRDLRETARLRLGQDVKRAVIGVPSYFNAAQRYAVKQAAELAGLQVERLCNETSAAALAYARLSPKEGVRKVLVLDVGGGGGSAAVVEVESRSAVRVLASTGARLPGGEDLDDTVLLFLEDRITEKFTLVSNSEQFKEKLRLQWKEAKKKLAFSHPSAEIKIYCEESNRDISLKVTQQDFKRMFDQWFEGILKGINRVMKDARVSAKQVKDLVLVGASVRFPELRSKVEHIVGPRCCKVVSADEGVSIGNALLGAGCGSVYEKTPLETLFCFYYQKYLTAKEEKIIGAQSELPAIYSRPYSYYPFSIDHEVYQYPHANGEKPRGKHMIFSCSLDAKQKVEINQDGLFLIGNANNSHLLKPICSLSNERLSLINRSVSHREDFHNFEKERVKSKNQLEERLRRILSLLESNETSNTYLENHSKIEEDLQRLEKYQNCKQHYIDLWKKHEPLLLELEQQKQEELQRRKQEELERQKREELQRQELCRQKQEELQRQKQEELHRQKQEELQRQKQEELHRQKQEELQRQELHRQTQEELQRQKQKELQRQEELKRQEAQHILVKQRKSREEERSNWLRSSDAGHTLPLAAQSRYTASRTLEQSHNSYKTGESNSSSHNICLPNQQISSQLEHAPEVQYHVSKRDVTLSCANERTSKRIDADFWSNIDFQEASSVLLEVRNHYIMMSSFEEPQLWIPPHDFDLSPLGKKFVRNQGAVLQGMAEDACVRMLRTAFNNEYVVMLTGKVQASGGYEFIFLAVRYVSGQEPVECLLALLDSSVTGHDLLNYFDKLCNKASVSWKDALIGVSVDGTPACTELYDLLNRGTLNRIWNSSHRVDDKIAQECYKHVWGQTFFSIIDAVIELFGKEKWFKVLKEQCSFVVQKNLATYEQVINFLSRTSHRMDMVKALDAIQTIESKTILHISTLKSCLSDNDFILKLVTFSKVLGVMKDTSDILKFSCDIDLGIIDNCLEVLGSDEFWEEIKIDASKSLQRLLTSIERKDQGKILQTCRCVLIECITQCWTYLHDFQILKGECGYCETFRVHDDDVCKELRVACKNATTPADWLSICKTRYPLAYNSILKLMTMPLLHTQKNKTVVELQFHLENALTYPPTYLGAIFILKSMPNEVARMMNINKIIKYVQKHIRN</sequence>
<comment type="similarity">
    <text evidence="1">Belongs to the heat shock protein 70 family.</text>
</comment>
<dbReference type="Proteomes" id="UP001219518">
    <property type="component" value="Unassembled WGS sequence"/>
</dbReference>
<dbReference type="Gene3D" id="3.30.420.40">
    <property type="match status" value="2"/>
</dbReference>
<organism evidence="5 6">
    <name type="scientific">Frankliniella fusca</name>
    <dbReference type="NCBI Taxonomy" id="407009"/>
    <lineage>
        <taxon>Eukaryota</taxon>
        <taxon>Metazoa</taxon>
        <taxon>Ecdysozoa</taxon>
        <taxon>Arthropoda</taxon>
        <taxon>Hexapoda</taxon>
        <taxon>Insecta</taxon>
        <taxon>Pterygota</taxon>
        <taxon>Neoptera</taxon>
        <taxon>Paraneoptera</taxon>
        <taxon>Thysanoptera</taxon>
        <taxon>Terebrantia</taxon>
        <taxon>Thripoidea</taxon>
        <taxon>Thripidae</taxon>
        <taxon>Frankliniella</taxon>
    </lineage>
</organism>
<keyword evidence="6" id="KW-1185">Reference proteome</keyword>
<accession>A0AAE1GXS3</accession>
<evidence type="ECO:0000313" key="6">
    <source>
        <dbReference type="Proteomes" id="UP001219518"/>
    </source>
</evidence>
<protein>
    <submittedName>
        <fullName evidence="5">Heat shock 70 kDa protein</fullName>
    </submittedName>
</protein>
<feature type="region of interest" description="Disordered" evidence="4">
    <location>
        <begin position="657"/>
        <end position="695"/>
    </location>
</feature>
<keyword evidence="3" id="KW-0067">ATP-binding</keyword>
<evidence type="ECO:0000256" key="1">
    <source>
        <dbReference type="ARBA" id="ARBA00007381"/>
    </source>
</evidence>
<dbReference type="InterPro" id="IPR013126">
    <property type="entry name" value="Hsp_70_fam"/>
</dbReference>
<feature type="region of interest" description="Disordered" evidence="4">
    <location>
        <begin position="712"/>
        <end position="740"/>
    </location>
</feature>
<evidence type="ECO:0000313" key="5">
    <source>
        <dbReference type="EMBL" id="KAK3910982.1"/>
    </source>
</evidence>
<dbReference type="EMBL" id="JAHWGI010000219">
    <property type="protein sequence ID" value="KAK3910982.1"/>
    <property type="molecule type" value="Genomic_DNA"/>
</dbReference>
<reference evidence="5" key="2">
    <citation type="journal article" date="2023" name="BMC Genomics">
        <title>Pest status, molecular evolution, and epigenetic factors derived from the genome assembly of Frankliniella fusca, a thysanopteran phytovirus vector.</title>
        <authorList>
            <person name="Catto M.A."/>
            <person name="Labadie P.E."/>
            <person name="Jacobson A.L."/>
            <person name="Kennedy G.G."/>
            <person name="Srinivasan R."/>
            <person name="Hunt B.G."/>
        </authorList>
    </citation>
    <scope>NUCLEOTIDE SEQUENCE</scope>
    <source>
        <strain evidence="5">PL_HMW_Pooled</strain>
    </source>
</reference>
<dbReference type="PRINTS" id="PR00301">
    <property type="entry name" value="HEATSHOCK70"/>
</dbReference>
<dbReference type="Gene3D" id="3.30.30.30">
    <property type="match status" value="1"/>
</dbReference>
<evidence type="ECO:0000256" key="2">
    <source>
        <dbReference type="ARBA" id="ARBA00022741"/>
    </source>
</evidence>